<accession>A0A7R9DT17</accession>
<protein>
    <submittedName>
        <fullName evidence="1">Uncharacterized protein</fullName>
    </submittedName>
</protein>
<organism evidence="1">
    <name type="scientific">Timema cristinae</name>
    <name type="common">Walking stick</name>
    <dbReference type="NCBI Taxonomy" id="61476"/>
    <lineage>
        <taxon>Eukaryota</taxon>
        <taxon>Metazoa</taxon>
        <taxon>Ecdysozoa</taxon>
        <taxon>Arthropoda</taxon>
        <taxon>Hexapoda</taxon>
        <taxon>Insecta</taxon>
        <taxon>Pterygota</taxon>
        <taxon>Neoptera</taxon>
        <taxon>Polyneoptera</taxon>
        <taxon>Phasmatodea</taxon>
        <taxon>Timematodea</taxon>
        <taxon>Timematoidea</taxon>
        <taxon>Timematidae</taxon>
        <taxon>Timema</taxon>
    </lineage>
</organism>
<evidence type="ECO:0000313" key="1">
    <source>
        <dbReference type="EMBL" id="CAD7419074.1"/>
    </source>
</evidence>
<name>A0A7R9DT17_TIMCR</name>
<gene>
    <name evidence="1" type="ORF">TCEB3V08_LOCUS13593</name>
</gene>
<reference evidence="1" key="1">
    <citation type="submission" date="2020-11" db="EMBL/GenBank/DDBJ databases">
        <authorList>
            <person name="Tran Van P."/>
        </authorList>
    </citation>
    <scope>NUCLEOTIDE SEQUENCE</scope>
</reference>
<proteinExistence type="predicted"/>
<dbReference type="AlphaFoldDB" id="A0A7R9DT17"/>
<sequence length="105" mass="11786">MMSPWRLCEAAQPLGPNSLDQLLQFTEDGICRADGYWSMDYWDPYGLDEGLLGSVATGVPTSTQLEAPPTGLCQTRRLWRPQTSPRHPLAGVPIWRRKCAPRCLE</sequence>
<dbReference type="EMBL" id="OC343710">
    <property type="protein sequence ID" value="CAD7419074.1"/>
    <property type="molecule type" value="Genomic_DNA"/>
</dbReference>